<evidence type="ECO:0000256" key="1">
    <source>
        <dbReference type="SAM" id="MobiDB-lite"/>
    </source>
</evidence>
<feature type="region of interest" description="Disordered" evidence="1">
    <location>
        <begin position="1"/>
        <end position="38"/>
    </location>
</feature>
<feature type="domain" description="PilZ" evidence="2">
    <location>
        <begin position="32"/>
        <end position="129"/>
    </location>
</feature>
<dbReference type="AlphaFoldDB" id="A0A7Y9TGJ2"/>
<organism evidence="3 4">
    <name type="scientific">Granulicella arctica</name>
    <dbReference type="NCBI Taxonomy" id="940613"/>
    <lineage>
        <taxon>Bacteria</taxon>
        <taxon>Pseudomonadati</taxon>
        <taxon>Acidobacteriota</taxon>
        <taxon>Terriglobia</taxon>
        <taxon>Terriglobales</taxon>
        <taxon>Acidobacteriaceae</taxon>
        <taxon>Granulicella</taxon>
    </lineage>
</organism>
<evidence type="ECO:0000313" key="3">
    <source>
        <dbReference type="EMBL" id="NYF78805.1"/>
    </source>
</evidence>
<comment type="caution">
    <text evidence="3">The sequence shown here is derived from an EMBL/GenBank/DDBJ whole genome shotgun (WGS) entry which is preliminary data.</text>
</comment>
<sequence>MGSGNELEETPGAGLESEQSGSVSQEEDGGADRRQSERYPVEGWAEIMVMDGMMFLRGQIADIGSAGCYIATRADMGLKPGVHVTMIFRVRGVEFRPEGITRVVQPGKGAGFSFVRVNSKLRAQLDALIDVLNQSR</sequence>
<dbReference type="InterPro" id="IPR009875">
    <property type="entry name" value="PilZ_domain"/>
</dbReference>
<reference evidence="3 4" key="1">
    <citation type="submission" date="2020-07" db="EMBL/GenBank/DDBJ databases">
        <title>Genomic Encyclopedia of Type Strains, Phase IV (KMG-V): Genome sequencing to study the core and pangenomes of soil and plant-associated prokaryotes.</title>
        <authorList>
            <person name="Whitman W."/>
        </authorList>
    </citation>
    <scope>NUCLEOTIDE SEQUENCE [LARGE SCALE GENOMIC DNA]</scope>
    <source>
        <strain evidence="3 4">X4EP2</strain>
    </source>
</reference>
<name>A0A7Y9TGJ2_9BACT</name>
<protein>
    <recommendedName>
        <fullName evidence="2">PilZ domain-containing protein</fullName>
    </recommendedName>
</protein>
<dbReference type="RefSeq" id="WP_179488542.1">
    <property type="nucleotide sequence ID" value="NZ_JACCCW010000001.1"/>
</dbReference>
<dbReference type="Gene3D" id="2.40.10.220">
    <property type="entry name" value="predicted glycosyltransferase like domains"/>
    <property type="match status" value="1"/>
</dbReference>
<feature type="compositionally biased region" description="Low complexity" evidence="1">
    <location>
        <begin position="14"/>
        <end position="24"/>
    </location>
</feature>
<gene>
    <name evidence="3" type="ORF">HDF17_001092</name>
</gene>
<evidence type="ECO:0000313" key="4">
    <source>
        <dbReference type="Proteomes" id="UP000589520"/>
    </source>
</evidence>
<dbReference type="EMBL" id="JACCCW010000001">
    <property type="protein sequence ID" value="NYF78805.1"/>
    <property type="molecule type" value="Genomic_DNA"/>
</dbReference>
<dbReference type="SUPFAM" id="SSF141371">
    <property type="entry name" value="PilZ domain-like"/>
    <property type="match status" value="1"/>
</dbReference>
<keyword evidence="4" id="KW-1185">Reference proteome</keyword>
<evidence type="ECO:0000259" key="2">
    <source>
        <dbReference type="Pfam" id="PF07238"/>
    </source>
</evidence>
<proteinExistence type="predicted"/>
<dbReference type="Pfam" id="PF07238">
    <property type="entry name" value="PilZ"/>
    <property type="match status" value="1"/>
</dbReference>
<dbReference type="GO" id="GO:0035438">
    <property type="term" value="F:cyclic-di-GMP binding"/>
    <property type="evidence" value="ECO:0007669"/>
    <property type="project" value="InterPro"/>
</dbReference>
<dbReference type="Proteomes" id="UP000589520">
    <property type="component" value="Unassembled WGS sequence"/>
</dbReference>
<accession>A0A7Y9TGJ2</accession>